<evidence type="ECO:0000256" key="3">
    <source>
        <dbReference type="ARBA" id="ARBA00022475"/>
    </source>
</evidence>
<dbReference type="EMBL" id="JAHZIK010000814">
    <property type="protein sequence ID" value="MBW7457315.1"/>
    <property type="molecule type" value="Genomic_DNA"/>
</dbReference>
<keyword evidence="2" id="KW-0813">Transport</keyword>
<proteinExistence type="predicted"/>
<evidence type="ECO:0000256" key="1">
    <source>
        <dbReference type="ARBA" id="ARBA00004651"/>
    </source>
</evidence>
<evidence type="ECO:0000256" key="5">
    <source>
        <dbReference type="ARBA" id="ARBA00022989"/>
    </source>
</evidence>
<reference evidence="8 9" key="1">
    <citation type="submission" date="2021-07" db="EMBL/GenBank/DDBJ databases">
        <title>Paenibacillus radiodurans sp. nov., isolated from the southeastern edge of Tengger Desert.</title>
        <authorList>
            <person name="Zhang G."/>
        </authorList>
    </citation>
    <scope>NUCLEOTIDE SEQUENCE [LARGE SCALE GENOMIC DNA]</scope>
    <source>
        <strain evidence="8 9">CCM 7311</strain>
    </source>
</reference>
<feature type="non-terminal residue" evidence="8">
    <location>
        <position position="1"/>
    </location>
</feature>
<keyword evidence="3" id="KW-1003">Cell membrane</keyword>
<dbReference type="Gene3D" id="1.10.3720.10">
    <property type="entry name" value="MetI-like"/>
    <property type="match status" value="1"/>
</dbReference>
<evidence type="ECO:0000313" key="9">
    <source>
        <dbReference type="Proteomes" id="UP001519887"/>
    </source>
</evidence>
<sequence length="75" mass="8343">TVLNLLHGLKVFEVVYVLTNGGPGYATDVLYTAIFKEFSMGRYGVGTALSSILFLFMTIVGYFVVRLMAREEARD</sequence>
<evidence type="ECO:0000256" key="7">
    <source>
        <dbReference type="SAM" id="Phobius"/>
    </source>
</evidence>
<evidence type="ECO:0000313" key="8">
    <source>
        <dbReference type="EMBL" id="MBW7457315.1"/>
    </source>
</evidence>
<dbReference type="Proteomes" id="UP001519887">
    <property type="component" value="Unassembled WGS sequence"/>
</dbReference>
<gene>
    <name evidence="8" type="ORF">K0U00_25060</name>
</gene>
<dbReference type="PANTHER" id="PTHR30193">
    <property type="entry name" value="ABC TRANSPORTER PERMEASE PROTEIN"/>
    <property type="match status" value="1"/>
</dbReference>
<keyword evidence="6 7" id="KW-0472">Membrane</keyword>
<keyword evidence="5 7" id="KW-1133">Transmembrane helix</keyword>
<evidence type="ECO:0000256" key="2">
    <source>
        <dbReference type="ARBA" id="ARBA00022448"/>
    </source>
</evidence>
<keyword evidence="4 7" id="KW-0812">Transmembrane</keyword>
<comment type="caution">
    <text evidence="8">The sequence shown here is derived from an EMBL/GenBank/DDBJ whole genome shotgun (WGS) entry which is preliminary data.</text>
</comment>
<organism evidence="8 9">
    <name type="scientific">Paenibacillus sepulcri</name>
    <dbReference type="NCBI Taxonomy" id="359917"/>
    <lineage>
        <taxon>Bacteria</taxon>
        <taxon>Bacillati</taxon>
        <taxon>Bacillota</taxon>
        <taxon>Bacilli</taxon>
        <taxon>Bacillales</taxon>
        <taxon>Paenibacillaceae</taxon>
        <taxon>Paenibacillus</taxon>
    </lineage>
</organism>
<protein>
    <submittedName>
        <fullName evidence="8">Sugar ABC transporter permease</fullName>
    </submittedName>
</protein>
<comment type="subcellular location">
    <subcellularLocation>
        <location evidence="1">Cell membrane</location>
        <topology evidence="1">Multi-pass membrane protein</topology>
    </subcellularLocation>
</comment>
<dbReference type="InterPro" id="IPR051393">
    <property type="entry name" value="ABC_transporter_permease"/>
</dbReference>
<evidence type="ECO:0000256" key="4">
    <source>
        <dbReference type="ARBA" id="ARBA00022692"/>
    </source>
</evidence>
<evidence type="ECO:0000256" key="6">
    <source>
        <dbReference type="ARBA" id="ARBA00023136"/>
    </source>
</evidence>
<feature type="transmembrane region" description="Helical" evidence="7">
    <location>
        <begin position="43"/>
        <end position="65"/>
    </location>
</feature>
<dbReference type="PANTHER" id="PTHR30193:SF37">
    <property type="entry name" value="INNER MEMBRANE ABC TRANSPORTER PERMEASE PROTEIN YCJO"/>
    <property type="match status" value="1"/>
</dbReference>
<keyword evidence="9" id="KW-1185">Reference proteome</keyword>
<name>A0ABS7C8Q4_9BACL</name>
<accession>A0ABS7C8Q4</accession>
<dbReference type="SUPFAM" id="SSF161098">
    <property type="entry name" value="MetI-like"/>
    <property type="match status" value="1"/>
</dbReference>
<dbReference type="InterPro" id="IPR035906">
    <property type="entry name" value="MetI-like_sf"/>
</dbReference>